<protein>
    <submittedName>
        <fullName evidence="3">IS110 family transposase</fullName>
    </submittedName>
</protein>
<dbReference type="PANTHER" id="PTHR33055">
    <property type="entry name" value="TRANSPOSASE FOR INSERTION SEQUENCE ELEMENT IS1111A"/>
    <property type="match status" value="1"/>
</dbReference>
<dbReference type="NCBIfam" id="NF033542">
    <property type="entry name" value="transpos_IS110"/>
    <property type="match status" value="1"/>
</dbReference>
<accession>A0ABV5JLX2</accession>
<dbReference type="Pfam" id="PF13560">
    <property type="entry name" value="HTH_31"/>
    <property type="match status" value="1"/>
</dbReference>
<dbReference type="Proteomes" id="UP001589700">
    <property type="component" value="Unassembled WGS sequence"/>
</dbReference>
<gene>
    <name evidence="3" type="ORF">ACFFVD_02795</name>
</gene>
<comment type="caution">
    <text evidence="3">The sequence shown here is derived from an EMBL/GenBank/DDBJ whole genome shotgun (WGS) entry which is preliminary data.</text>
</comment>
<dbReference type="RefSeq" id="WP_241730075.1">
    <property type="nucleotide sequence ID" value="NZ_JAALDM010000148.1"/>
</dbReference>
<dbReference type="SUPFAM" id="SSF47413">
    <property type="entry name" value="lambda repressor-like DNA-binding domains"/>
    <property type="match status" value="1"/>
</dbReference>
<dbReference type="InterPro" id="IPR002525">
    <property type="entry name" value="Transp_IS110-like_N"/>
</dbReference>
<dbReference type="CDD" id="cd00093">
    <property type="entry name" value="HTH_XRE"/>
    <property type="match status" value="1"/>
</dbReference>
<dbReference type="InterPro" id="IPR001387">
    <property type="entry name" value="Cro/C1-type_HTH"/>
</dbReference>
<evidence type="ECO:0000259" key="2">
    <source>
        <dbReference type="Pfam" id="PF02371"/>
    </source>
</evidence>
<evidence type="ECO:0000259" key="1">
    <source>
        <dbReference type="Pfam" id="PF01548"/>
    </source>
</evidence>
<dbReference type="Pfam" id="PF02371">
    <property type="entry name" value="Transposase_20"/>
    <property type="match status" value="1"/>
</dbReference>
<feature type="domain" description="Transposase IS116/IS110/IS902 C-terminal" evidence="2">
    <location>
        <begin position="242"/>
        <end position="320"/>
    </location>
</feature>
<organism evidence="3 4">
    <name type="scientific">Dietzia aerolata</name>
    <dbReference type="NCBI Taxonomy" id="595984"/>
    <lineage>
        <taxon>Bacteria</taxon>
        <taxon>Bacillati</taxon>
        <taxon>Actinomycetota</taxon>
        <taxon>Actinomycetes</taxon>
        <taxon>Mycobacteriales</taxon>
        <taxon>Dietziaceae</taxon>
        <taxon>Dietzia</taxon>
    </lineage>
</organism>
<dbReference type="InterPro" id="IPR010982">
    <property type="entry name" value="Lambda_DNA-bd_dom_sf"/>
</dbReference>
<name>A0ABV5JLX2_9ACTN</name>
<reference evidence="3 4" key="1">
    <citation type="submission" date="2024-09" db="EMBL/GenBank/DDBJ databases">
        <authorList>
            <person name="Sun Q."/>
            <person name="Mori K."/>
        </authorList>
    </citation>
    <scope>NUCLEOTIDE SEQUENCE [LARGE SCALE GENOMIC DNA]</scope>
    <source>
        <strain evidence="3 4">CCM 7659</strain>
    </source>
</reference>
<dbReference type="Pfam" id="PF01548">
    <property type="entry name" value="DEDD_Tnp_IS110"/>
    <property type="match status" value="1"/>
</dbReference>
<dbReference type="PANTHER" id="PTHR33055:SF16">
    <property type="entry name" value="TRANSPOSASE FOR INSERTION SEQUENCE ELEMENT IS1547"/>
    <property type="match status" value="1"/>
</dbReference>
<evidence type="ECO:0000313" key="4">
    <source>
        <dbReference type="Proteomes" id="UP001589700"/>
    </source>
</evidence>
<proteinExistence type="predicted"/>
<dbReference type="InterPro" id="IPR047650">
    <property type="entry name" value="Transpos_IS110"/>
</dbReference>
<dbReference type="InterPro" id="IPR003346">
    <property type="entry name" value="Transposase_20"/>
</dbReference>
<dbReference type="EMBL" id="JBHMDY010000002">
    <property type="protein sequence ID" value="MFB9258720.1"/>
    <property type="molecule type" value="Genomic_DNA"/>
</dbReference>
<sequence>MTTPVVEVTESAAALDVVAGVDTHADSHHVAVLDMAGRKLGDRQIPTTTAGYESLRSYLESFGHVRLVGIEGTSSYGAGLARYLRSHHVDIREIIRPRRSQRRRGKSDPIDAYAAAQQALAEPESLPQAKTGDGIVEQIRVLLTVRRSAVKARVAVVRQIKSLLVTASEAIKTQWDRSSEHQAIAKLAATRPGAPTASVDAATGHALRRLARRHRYLTGEIEELDEDLRELVATAAPAMIATKGYGVIATATLLVTAGSNPERLRSEASFAALCGASPIPASSGKTHRFRLNRGGDRQANWALHQIALVRLSSDQRTKQYSARLRANGKSTKDVLRCLKRAIAREAFHLLVHPAPVLATDDLRDLRHRRGVTLVRAAKSIGAEPSRLSELERGRRPNAELATAYRAWLTAA</sequence>
<keyword evidence="4" id="KW-1185">Reference proteome</keyword>
<feature type="domain" description="Transposase IS110-like N-terminal" evidence="1">
    <location>
        <begin position="19"/>
        <end position="165"/>
    </location>
</feature>
<evidence type="ECO:0000313" key="3">
    <source>
        <dbReference type="EMBL" id="MFB9258720.1"/>
    </source>
</evidence>